<keyword evidence="3" id="KW-1185">Reference proteome</keyword>
<protein>
    <submittedName>
        <fullName evidence="2">Uncharacterized protein</fullName>
    </submittedName>
</protein>
<dbReference type="Proteomes" id="UP000006791">
    <property type="component" value="Chromosome 1"/>
</dbReference>
<evidence type="ECO:0000313" key="2">
    <source>
        <dbReference type="EMBL" id="AEP10813.1"/>
    </source>
</evidence>
<name>G2LDY2_CHLTF</name>
<organism evidence="2 3">
    <name type="scientific">Chloracidobacterium thermophilum (strain B)</name>
    <dbReference type="NCBI Taxonomy" id="981222"/>
    <lineage>
        <taxon>Bacteria</taxon>
        <taxon>Pseudomonadati</taxon>
        <taxon>Acidobacteriota</taxon>
        <taxon>Terriglobia</taxon>
        <taxon>Terriglobales</taxon>
        <taxon>Acidobacteriaceae</taxon>
        <taxon>Chloracidobacterium</taxon>
    </lineage>
</organism>
<dbReference type="KEGG" id="ctm:Cabther_A0033"/>
<accession>G2LDY2</accession>
<proteinExistence type="predicted"/>
<evidence type="ECO:0000313" key="3">
    <source>
        <dbReference type="Proteomes" id="UP000006791"/>
    </source>
</evidence>
<dbReference type="AlphaFoldDB" id="G2LDY2"/>
<evidence type="ECO:0000256" key="1">
    <source>
        <dbReference type="SAM" id="MobiDB-lite"/>
    </source>
</evidence>
<dbReference type="HOGENOM" id="CLU_709212_0_0_0"/>
<feature type="compositionally biased region" description="Polar residues" evidence="1">
    <location>
        <begin position="48"/>
        <end position="60"/>
    </location>
</feature>
<sequence>MVFLEVALPRGVCLGETGRQREGSHTHLWRAGNRQETGRLPFPAPTQMPGQASGQSSPGQEVTAETHDLPAWVLVYPYATFVARSSGDAATESGYFTLVTNDSPRTAFDFYRQSYEEKINETQFTLDFMALAPRYGELWLTGTANETVRVAMVSAAASPAGALPARVAPALAGKTFIYVSYTRSTDFESAYRHPMSEIGDLADLDFQPTHFECELDSDDRFLFTREYLKAIHFVHRQHRTLRSIEFGPLVEAGSVGMPASDDVSGQSGKLPPWVIIYPGARLLAKAVDARKTSGTLILASDQSQEQVYAFYNQQLKEPYRGFGLERSSWSQGVEFSTADWTNGTDKLLSVITLQDKSPQTVVLLRYTGEAPRIVKPQRRHPAHPPIRRS</sequence>
<gene>
    <name evidence="2" type="ordered locus">Cabther_A0033</name>
</gene>
<feature type="region of interest" description="Disordered" evidence="1">
    <location>
        <begin position="19"/>
        <end position="63"/>
    </location>
</feature>
<reference evidence="2 3" key="1">
    <citation type="journal article" date="2012" name="Environ. Microbiol.">
        <title>Complete genome of Candidatus Chloracidobacterium thermophilum, a chlorophyll-based photoheterotroph belonging to the phylum Acidobacteria.</title>
        <authorList>
            <person name="Garcia Costas A.M."/>
            <person name="Liu Z."/>
            <person name="Tomsho L.P."/>
            <person name="Schuster S.C."/>
            <person name="Ward D.M."/>
            <person name="Bryant D.A."/>
        </authorList>
    </citation>
    <scope>NUCLEOTIDE SEQUENCE [LARGE SCALE GENOMIC DNA]</scope>
    <source>
        <strain evidence="2 3">B</strain>
    </source>
</reference>
<dbReference type="STRING" id="981222.Cabther_A0033"/>
<dbReference type="EMBL" id="CP002514">
    <property type="protein sequence ID" value="AEP10813.1"/>
    <property type="molecule type" value="Genomic_DNA"/>
</dbReference>